<sequence>MLPGPRHLKNVATIWWRSKQLYNQKLGHEHTSISGIRALIAATGVGYYFAKGVNEERWKDQRARGLRANPSDWKDKIATAEDGVANADAPPVEGGEEAASPKKGRGRIVL</sequence>
<evidence type="ECO:0000256" key="1">
    <source>
        <dbReference type="SAM" id="MobiDB-lite"/>
    </source>
</evidence>
<proteinExistence type="predicted"/>
<accession>A0AAD3YA34</accession>
<comment type="caution">
    <text evidence="2">The sequence shown here is derived from an EMBL/GenBank/DDBJ whole genome shotgun (WGS) entry which is preliminary data.</text>
</comment>
<reference evidence="2" key="1">
    <citation type="journal article" date="2023" name="BMC Genomics">
        <title>Chromosome-level genome assemblies of Cutaneotrichosporon spp. (Trichosporonales, Basidiomycota) reveal imbalanced evolution between nucleotide sequences and chromosome synteny.</title>
        <authorList>
            <person name="Kobayashi Y."/>
            <person name="Kayamori A."/>
            <person name="Aoki K."/>
            <person name="Shiwa Y."/>
            <person name="Matsutani M."/>
            <person name="Fujita N."/>
            <person name="Sugita T."/>
            <person name="Iwasaki W."/>
            <person name="Tanaka N."/>
            <person name="Takashima M."/>
        </authorList>
    </citation>
    <scope>NUCLEOTIDE SEQUENCE</scope>
    <source>
        <strain evidence="2">HIS016</strain>
    </source>
</reference>
<protein>
    <submittedName>
        <fullName evidence="2">Uncharacterized protein</fullName>
    </submittedName>
</protein>
<evidence type="ECO:0000313" key="3">
    <source>
        <dbReference type="Proteomes" id="UP001222932"/>
    </source>
</evidence>
<feature type="region of interest" description="Disordered" evidence="1">
    <location>
        <begin position="73"/>
        <end position="110"/>
    </location>
</feature>
<keyword evidence="3" id="KW-1185">Reference proteome</keyword>
<dbReference type="Proteomes" id="UP001222932">
    <property type="component" value="Unassembled WGS sequence"/>
</dbReference>
<dbReference type="EMBL" id="BTCM01000001">
    <property type="protein sequence ID" value="GMK54309.1"/>
    <property type="molecule type" value="Genomic_DNA"/>
</dbReference>
<gene>
    <name evidence="2" type="ORF">CspeluHIS016_0108950</name>
</gene>
<name>A0AAD3YA34_9TREE</name>
<dbReference type="AlphaFoldDB" id="A0AAD3YA34"/>
<organism evidence="2 3">
    <name type="scientific">Cutaneotrichosporon spelunceum</name>
    <dbReference type="NCBI Taxonomy" id="1672016"/>
    <lineage>
        <taxon>Eukaryota</taxon>
        <taxon>Fungi</taxon>
        <taxon>Dikarya</taxon>
        <taxon>Basidiomycota</taxon>
        <taxon>Agaricomycotina</taxon>
        <taxon>Tremellomycetes</taxon>
        <taxon>Trichosporonales</taxon>
        <taxon>Trichosporonaceae</taxon>
        <taxon>Cutaneotrichosporon</taxon>
    </lineage>
</organism>
<evidence type="ECO:0000313" key="2">
    <source>
        <dbReference type="EMBL" id="GMK54309.1"/>
    </source>
</evidence>
<reference evidence="2" key="2">
    <citation type="submission" date="2023-06" db="EMBL/GenBank/DDBJ databases">
        <authorList>
            <person name="Kobayashi Y."/>
            <person name="Kayamori A."/>
            <person name="Aoki K."/>
            <person name="Shiwa Y."/>
            <person name="Fujita N."/>
            <person name="Sugita T."/>
            <person name="Iwasaki W."/>
            <person name="Tanaka N."/>
            <person name="Takashima M."/>
        </authorList>
    </citation>
    <scope>NUCLEOTIDE SEQUENCE</scope>
    <source>
        <strain evidence="2">HIS016</strain>
    </source>
</reference>